<proteinExistence type="predicted"/>
<evidence type="ECO:0000313" key="3">
    <source>
        <dbReference type="Proteomes" id="UP000266841"/>
    </source>
</evidence>
<evidence type="ECO:0000313" key="2">
    <source>
        <dbReference type="EMBL" id="EJK52316.1"/>
    </source>
</evidence>
<protein>
    <submittedName>
        <fullName evidence="2">Uncharacterized protein</fullName>
    </submittedName>
</protein>
<comment type="caution">
    <text evidence="2">The sequence shown here is derived from an EMBL/GenBank/DDBJ whole genome shotgun (WGS) entry which is preliminary data.</text>
</comment>
<feature type="compositionally biased region" description="Basic and acidic residues" evidence="1">
    <location>
        <begin position="1"/>
        <end position="15"/>
    </location>
</feature>
<accession>K0RTV4</accession>
<keyword evidence="3" id="KW-1185">Reference proteome</keyword>
<evidence type="ECO:0000256" key="1">
    <source>
        <dbReference type="SAM" id="MobiDB-lite"/>
    </source>
</evidence>
<organism evidence="2 3">
    <name type="scientific">Thalassiosira oceanica</name>
    <name type="common">Marine diatom</name>
    <dbReference type="NCBI Taxonomy" id="159749"/>
    <lineage>
        <taxon>Eukaryota</taxon>
        <taxon>Sar</taxon>
        <taxon>Stramenopiles</taxon>
        <taxon>Ochrophyta</taxon>
        <taxon>Bacillariophyta</taxon>
        <taxon>Coscinodiscophyceae</taxon>
        <taxon>Thalassiosirophycidae</taxon>
        <taxon>Thalassiosirales</taxon>
        <taxon>Thalassiosiraceae</taxon>
        <taxon>Thalassiosira</taxon>
    </lineage>
</organism>
<dbReference type="AlphaFoldDB" id="K0RTV4"/>
<dbReference type="Proteomes" id="UP000266841">
    <property type="component" value="Unassembled WGS sequence"/>
</dbReference>
<feature type="non-terminal residue" evidence="2">
    <location>
        <position position="96"/>
    </location>
</feature>
<feature type="compositionally biased region" description="Basic and acidic residues" evidence="1">
    <location>
        <begin position="76"/>
        <end position="96"/>
    </location>
</feature>
<name>K0RTV4_THAOC</name>
<sequence>MESRPAGVDDRTLRERKAKRLSKLDRPGSRLSPLHGFPDFNGFPKPESTKTKQQTLASGEEGSEKTEGEGVSGRPQEVKKREDPDVRDKENAQKRA</sequence>
<dbReference type="EMBL" id="AGNL01040065">
    <property type="protein sequence ID" value="EJK52316.1"/>
    <property type="molecule type" value="Genomic_DNA"/>
</dbReference>
<feature type="region of interest" description="Disordered" evidence="1">
    <location>
        <begin position="1"/>
        <end position="96"/>
    </location>
</feature>
<gene>
    <name evidence="2" type="ORF">THAOC_28423</name>
</gene>
<reference evidence="2 3" key="1">
    <citation type="journal article" date="2012" name="Genome Biol.">
        <title>Genome and low-iron response of an oceanic diatom adapted to chronic iron limitation.</title>
        <authorList>
            <person name="Lommer M."/>
            <person name="Specht M."/>
            <person name="Roy A.S."/>
            <person name="Kraemer L."/>
            <person name="Andreson R."/>
            <person name="Gutowska M.A."/>
            <person name="Wolf J."/>
            <person name="Bergner S.V."/>
            <person name="Schilhabel M.B."/>
            <person name="Klostermeier U.C."/>
            <person name="Beiko R.G."/>
            <person name="Rosenstiel P."/>
            <person name="Hippler M."/>
            <person name="Laroche J."/>
        </authorList>
    </citation>
    <scope>NUCLEOTIDE SEQUENCE [LARGE SCALE GENOMIC DNA]</scope>
    <source>
        <strain evidence="2 3">CCMP1005</strain>
    </source>
</reference>